<dbReference type="PANTHER" id="PTHR42776">
    <property type="entry name" value="SERINE PEPTIDASE S9 FAMILY MEMBER"/>
    <property type="match status" value="1"/>
</dbReference>
<dbReference type="AlphaFoldDB" id="A0A2W1N3C3"/>
<name>A0A2W1N3C3_9FLAO</name>
<dbReference type="Gene3D" id="2.130.10.10">
    <property type="entry name" value="YVTN repeat-like/Quinoprotein amine dehydrogenase"/>
    <property type="match status" value="1"/>
</dbReference>
<evidence type="ECO:0000313" key="8">
    <source>
        <dbReference type="Proteomes" id="UP000249248"/>
    </source>
</evidence>
<dbReference type="EMBL" id="QKSB01000001">
    <property type="protein sequence ID" value="PZE18817.1"/>
    <property type="molecule type" value="Genomic_DNA"/>
</dbReference>
<dbReference type="GO" id="GO:0004252">
    <property type="term" value="F:serine-type endopeptidase activity"/>
    <property type="evidence" value="ECO:0007669"/>
    <property type="project" value="TreeGrafter"/>
</dbReference>
<dbReference type="OrthoDB" id="9812921at2"/>
<dbReference type="InterPro" id="IPR011042">
    <property type="entry name" value="6-blade_b-propeller_TolB-like"/>
</dbReference>
<dbReference type="SUPFAM" id="SSF82171">
    <property type="entry name" value="DPP6 N-terminal domain-like"/>
    <property type="match status" value="1"/>
</dbReference>
<dbReference type="Gene3D" id="3.40.50.1820">
    <property type="entry name" value="alpha/beta hydrolase"/>
    <property type="match status" value="1"/>
</dbReference>
<evidence type="ECO:0000256" key="5">
    <source>
        <dbReference type="ARBA" id="ARBA00022825"/>
    </source>
</evidence>
<dbReference type="Pfam" id="PF07676">
    <property type="entry name" value="PD40"/>
    <property type="match status" value="1"/>
</dbReference>
<dbReference type="SUPFAM" id="SSF53474">
    <property type="entry name" value="alpha/beta-Hydrolases"/>
    <property type="match status" value="1"/>
</dbReference>
<evidence type="ECO:0000256" key="3">
    <source>
        <dbReference type="ARBA" id="ARBA00022729"/>
    </source>
</evidence>
<comment type="caution">
    <text evidence="7">The sequence shown here is derived from an EMBL/GenBank/DDBJ whole genome shotgun (WGS) entry which is preliminary data.</text>
</comment>
<keyword evidence="2" id="KW-0645">Protease</keyword>
<keyword evidence="4" id="KW-0378">Hydrolase</keyword>
<sequence>MKSIILAGLLIVSSLIMAQNRMTPELLWKLKRVSGVAVSPDYNKVLFTQRSYDLRLNSGRNELIVLDLVSKKMSKITGIDPNFSNATWRPDGEKICFKQSDKNGINIYEVNVDGTDLRRLSSIGSRMQEFKYSPDGKRIMFTQEVKLDKFHSTELAIDLAASNAKVYDDLMYRHWSSYEDGLYNHILFSVVDNGLLAGTGIDIMPYEKFDTPSKPFSGLEQACFSPDGSKITYSTKKLRGKAYAVSTNSDIYTYDVSTQKTSNISEGMMGYDTAPTYSKDGKYLAWLSMTTNGFESDKNDIVVYDMETKTRTNLTAQIDLTVSDIIWGEDNKKIYFRAAIEATYQFFELDVKTKTHRQITKGDHNYTSIAFAGKQLIGGKQSMNHPTDVYAVDIASGKETQLTDVNKEIYDTLSIGNIEKRWVKTSDGKQQLVWIIYPPDFDKNKKYPALLYCQGGPQSAVSQFFSYRWNFQLMAANDYIIIAPNRRGLPGFGQEWNDAISQDWGGQAINDYISAVDELKKEPFIDEKRIGAVGASYGGYSVYYLAGMHENRFACFIAHAGLFNLESWYGTTEELFFANHDIGGPYYGEQFLESYVRHSPNRNVHKWDTPMLIFQGEKDYRVPVGQGLEAFQALQVNYIPSKLILFPEENHWILSPQNGVFWHRQYYAWLGKYLK</sequence>
<dbReference type="GO" id="GO:0006508">
    <property type="term" value="P:proteolysis"/>
    <property type="evidence" value="ECO:0007669"/>
    <property type="project" value="UniProtKB-KW"/>
</dbReference>
<comment type="similarity">
    <text evidence="1">Belongs to the peptidase S9C family.</text>
</comment>
<dbReference type="PANTHER" id="PTHR42776:SF13">
    <property type="entry name" value="DIPEPTIDYL-PEPTIDASE 5"/>
    <property type="match status" value="1"/>
</dbReference>
<dbReference type="FunFam" id="3.40.50.1820:FF:000028">
    <property type="entry name" value="S9 family peptidase"/>
    <property type="match status" value="1"/>
</dbReference>
<keyword evidence="3" id="KW-0732">Signal</keyword>
<evidence type="ECO:0000256" key="2">
    <source>
        <dbReference type="ARBA" id="ARBA00022670"/>
    </source>
</evidence>
<dbReference type="InterPro" id="IPR015943">
    <property type="entry name" value="WD40/YVTN_repeat-like_dom_sf"/>
</dbReference>
<gene>
    <name evidence="7" type="ORF">DNU06_03015</name>
</gene>
<dbReference type="InterPro" id="IPR001375">
    <property type="entry name" value="Peptidase_S9_cat"/>
</dbReference>
<evidence type="ECO:0000256" key="4">
    <source>
        <dbReference type="ARBA" id="ARBA00022801"/>
    </source>
</evidence>
<feature type="domain" description="Peptidase S9 prolyl oligopeptidase catalytic" evidence="6">
    <location>
        <begin position="466"/>
        <end position="675"/>
    </location>
</feature>
<proteinExistence type="inferred from homology"/>
<keyword evidence="5" id="KW-0720">Serine protease</keyword>
<dbReference type="RefSeq" id="WP_111061718.1">
    <property type="nucleotide sequence ID" value="NZ_JBHUCU010000007.1"/>
</dbReference>
<reference evidence="7 8" key="1">
    <citation type="submission" date="2018-06" db="EMBL/GenBank/DDBJ databases">
        <title>The draft genome sequence of Crocinitomix sp. SM1701.</title>
        <authorList>
            <person name="Zhang X."/>
        </authorList>
    </citation>
    <scope>NUCLEOTIDE SEQUENCE [LARGE SCALE GENOMIC DNA]</scope>
    <source>
        <strain evidence="7 8">SM1701</strain>
    </source>
</reference>
<evidence type="ECO:0000259" key="6">
    <source>
        <dbReference type="Pfam" id="PF00326"/>
    </source>
</evidence>
<keyword evidence="8" id="KW-1185">Reference proteome</keyword>
<organism evidence="7 8">
    <name type="scientific">Putridiphycobacter roseus</name>
    <dbReference type="NCBI Taxonomy" id="2219161"/>
    <lineage>
        <taxon>Bacteria</taxon>
        <taxon>Pseudomonadati</taxon>
        <taxon>Bacteroidota</taxon>
        <taxon>Flavobacteriia</taxon>
        <taxon>Flavobacteriales</taxon>
        <taxon>Crocinitomicaceae</taxon>
        <taxon>Putridiphycobacter</taxon>
    </lineage>
</organism>
<dbReference type="InterPro" id="IPR011659">
    <property type="entry name" value="WD40"/>
</dbReference>
<dbReference type="Gene3D" id="2.120.10.30">
    <property type="entry name" value="TolB, C-terminal domain"/>
    <property type="match status" value="2"/>
</dbReference>
<dbReference type="Pfam" id="PF00326">
    <property type="entry name" value="Peptidase_S9"/>
    <property type="match status" value="1"/>
</dbReference>
<evidence type="ECO:0000313" key="7">
    <source>
        <dbReference type="EMBL" id="PZE18817.1"/>
    </source>
</evidence>
<evidence type="ECO:0000256" key="1">
    <source>
        <dbReference type="ARBA" id="ARBA00010040"/>
    </source>
</evidence>
<accession>A0A2W1N3C3</accession>
<dbReference type="Proteomes" id="UP000249248">
    <property type="component" value="Unassembled WGS sequence"/>
</dbReference>
<dbReference type="InterPro" id="IPR029058">
    <property type="entry name" value="AB_hydrolase_fold"/>
</dbReference>
<protein>
    <submittedName>
        <fullName evidence="7">Peptidase S9</fullName>
    </submittedName>
</protein>